<evidence type="ECO:0000259" key="4">
    <source>
        <dbReference type="PROSITE" id="PS50127"/>
    </source>
</evidence>
<feature type="domain" description="UBC core" evidence="4">
    <location>
        <begin position="817"/>
        <end position="981"/>
    </location>
</feature>
<feature type="compositionally biased region" description="Basic and acidic residues" evidence="3">
    <location>
        <begin position="359"/>
        <end position="370"/>
    </location>
</feature>
<proteinExistence type="predicted"/>
<dbReference type="PANTHER" id="PTHR46116:SF15">
    <property type="entry name" value="(E3-INDEPENDENT) E2 UBIQUITIN-CONJUGATING ENZYME"/>
    <property type="match status" value="1"/>
</dbReference>
<dbReference type="AlphaFoldDB" id="A0A1C1CFV4"/>
<dbReference type="EMBL" id="LGRB01000014">
    <property type="protein sequence ID" value="OCT47341.1"/>
    <property type="molecule type" value="Genomic_DNA"/>
</dbReference>
<dbReference type="GO" id="GO:0061631">
    <property type="term" value="F:ubiquitin conjugating enzyme activity"/>
    <property type="evidence" value="ECO:0007669"/>
    <property type="project" value="TreeGrafter"/>
</dbReference>
<dbReference type="VEuPathDB" id="FungiDB:CLCR_02241"/>
<dbReference type="eggNOG" id="KOG0895">
    <property type="taxonomic scope" value="Eukaryota"/>
</dbReference>
<dbReference type="SUPFAM" id="SSF54495">
    <property type="entry name" value="UBC-like"/>
    <property type="match status" value="1"/>
</dbReference>
<dbReference type="InterPro" id="IPR000608">
    <property type="entry name" value="UBC"/>
</dbReference>
<dbReference type="VEuPathDB" id="FungiDB:G647_02096"/>
<organism evidence="5 6">
    <name type="scientific">Cladophialophora carrionii</name>
    <dbReference type="NCBI Taxonomy" id="86049"/>
    <lineage>
        <taxon>Eukaryota</taxon>
        <taxon>Fungi</taxon>
        <taxon>Dikarya</taxon>
        <taxon>Ascomycota</taxon>
        <taxon>Pezizomycotina</taxon>
        <taxon>Eurotiomycetes</taxon>
        <taxon>Chaetothyriomycetidae</taxon>
        <taxon>Chaetothyriales</taxon>
        <taxon>Herpotrichiellaceae</taxon>
        <taxon>Cladophialophora</taxon>
    </lineage>
</organism>
<dbReference type="PANTHER" id="PTHR46116">
    <property type="entry name" value="(E3-INDEPENDENT) E2 UBIQUITIN-CONJUGATING ENZYME"/>
    <property type="match status" value="1"/>
</dbReference>
<name>A0A1C1CFV4_9EURO</name>
<feature type="region of interest" description="Disordered" evidence="3">
    <location>
        <begin position="750"/>
        <end position="777"/>
    </location>
</feature>
<dbReference type="Gene3D" id="3.10.110.10">
    <property type="entry name" value="Ubiquitin Conjugating Enzyme"/>
    <property type="match status" value="1"/>
</dbReference>
<evidence type="ECO:0000313" key="6">
    <source>
        <dbReference type="Proteomes" id="UP000094526"/>
    </source>
</evidence>
<keyword evidence="2" id="KW-0833">Ubl conjugation pathway</keyword>
<protein>
    <submittedName>
        <fullName evidence="5">Ubiquitin conjugating enzyme</fullName>
    </submittedName>
</protein>
<evidence type="ECO:0000313" key="5">
    <source>
        <dbReference type="EMBL" id="OCT47341.1"/>
    </source>
</evidence>
<feature type="region of interest" description="Disordered" evidence="3">
    <location>
        <begin position="704"/>
        <end position="737"/>
    </location>
</feature>
<accession>A0A1C1CFV4</accession>
<gene>
    <name evidence="5" type="ORF">CLCR_02241</name>
</gene>
<evidence type="ECO:0000256" key="2">
    <source>
        <dbReference type="ARBA" id="ARBA00022786"/>
    </source>
</evidence>
<comment type="caution">
    <text evidence="5">The sequence shown here is derived from an EMBL/GenBank/DDBJ whole genome shotgun (WGS) entry which is preliminary data.</text>
</comment>
<dbReference type="InterPro" id="IPR016135">
    <property type="entry name" value="UBQ-conjugating_enzyme/RWD"/>
</dbReference>
<reference evidence="6" key="1">
    <citation type="submission" date="2015-07" db="EMBL/GenBank/DDBJ databases">
        <authorList>
            <person name="Teixeira M.M."/>
            <person name="Souza R.C."/>
            <person name="Almeida L.G."/>
            <person name="Vicente V.A."/>
            <person name="de Hoog S."/>
            <person name="Bocca A.L."/>
            <person name="de Almeida S.R."/>
            <person name="Vasconcelos A.T."/>
            <person name="Felipe M.S."/>
        </authorList>
    </citation>
    <scope>NUCLEOTIDE SEQUENCE [LARGE SCALE GENOMIC DNA]</scope>
    <source>
        <strain evidence="6">KSF</strain>
    </source>
</reference>
<evidence type="ECO:0000256" key="1">
    <source>
        <dbReference type="ARBA" id="ARBA00022679"/>
    </source>
</evidence>
<sequence>MRPLEVSDHVVLKQDLSLYGFVQRTNNDSYDPIEDDLIIAHAEVPPDILNDFLISGVPPTGYVFVQFANPAAGSSLLHQDDLVLLSRSYRLGDCVRRDGSPLTGAVIDVQESYILAPVFANITANALPLPPYPKCTPECPSNFPPYFSHPNPHTLLYDIPAREIQRAQDVARDDYIISRSWVGLVDEVEYAVVILLQDGAIVAITGPYGLHIPVPDYGKPLVALPEPDGFKRPDILGATQEWARLLPIAQARPGEFVIIDRHQLRNGRWISGSYDPTVPAQGVVLDSRACDVSVDWVSSSNVWDDRPVSERLPKDDIQVYENIRTFRDTASLRQKKDITVYDPGKMPVRNKSTAQQQGGRREDNSTHKEVSAAHDVYSGQELGIGMRVKFRDTPAAAVKYQAINGVSHGKFIRIPTHLSHGWDINEFEIVYIQQHATVLWQDGTTTTTNSTSLTGFALFEAEMAPTDIVLKREGMRQRPVNHKGKANGGTRDFNEMIFFERPHDLLPTSVGVVQSVDPTERVARVRWYKEPRVELRASGQVLSTDSRFGPIGDVIEDVSLYEIMSFPSLLRQRSDMCVISSPGEAKAERNKRQITATEASENPVDEAADQLETSESTSRQRQRARPPSMTPRSTSRDGSWKEVDWVGQIVAINLDGSITVRLGALQQCRDVSVDADSILATIDDRGHLEEMPGSMMDLDSWMDSLSEWSEQSPEPISETVEYEGGQRLDNDSGDENWVSDQDEIFEDAEEELPDTDGDVEMSEDKPKQSGTPSTKPERSLLQLQTMLGSEPPPQFLVLDCEPPTDQFGLHSAPTAQTSLKRIAKEHKILATSLPENEIYVRTYEARLDLLRCLIIGPKDTPYENAPFLIDLYLPERFPDEPPNAHFHSWTSGLGRINPNLYEEGKICLSLLGTWSGKNESEKWSDKATILQLLVSLQGLVFVKKPFYNEAGFEGYENDRAYTRESEQYSEKAFVMARGFVKYALLRPTGGMEDVLAWLYLSHDPSRPSRSLLGTIIERGKLLLEKSEQARSVQDDSLLDAAGEKGDATKVFLKPLSRGASVMLRRSIGELQAQLDQLASGDARQRGEAGA</sequence>
<feature type="compositionally biased region" description="Acidic residues" evidence="3">
    <location>
        <begin position="750"/>
        <end position="761"/>
    </location>
</feature>
<dbReference type="SMART" id="SM00212">
    <property type="entry name" value="UBCc"/>
    <property type="match status" value="1"/>
</dbReference>
<keyword evidence="6" id="KW-1185">Reference proteome</keyword>
<dbReference type="CDD" id="cd23837">
    <property type="entry name" value="UBCc_UBE2O"/>
    <property type="match status" value="1"/>
</dbReference>
<dbReference type="Proteomes" id="UP000094526">
    <property type="component" value="Unassembled WGS sequence"/>
</dbReference>
<dbReference type="Pfam" id="PF00179">
    <property type="entry name" value="UQ_con"/>
    <property type="match status" value="1"/>
</dbReference>
<keyword evidence="1" id="KW-0808">Transferase</keyword>
<evidence type="ECO:0000256" key="3">
    <source>
        <dbReference type="SAM" id="MobiDB-lite"/>
    </source>
</evidence>
<dbReference type="STRING" id="86049.A0A1C1CFV4"/>
<feature type="region of interest" description="Disordered" evidence="3">
    <location>
        <begin position="342"/>
        <end position="370"/>
    </location>
</feature>
<dbReference type="PROSITE" id="PS50127">
    <property type="entry name" value="UBC_2"/>
    <property type="match status" value="1"/>
</dbReference>
<feature type="region of interest" description="Disordered" evidence="3">
    <location>
        <begin position="582"/>
        <end position="639"/>
    </location>
</feature>
<dbReference type="OrthoDB" id="47801at2759"/>